<proteinExistence type="predicted"/>
<dbReference type="OrthoDB" id="5288586at2759"/>
<keyword evidence="2" id="KW-0812">Transmembrane</keyword>
<keyword evidence="4" id="KW-1185">Reference proteome</keyword>
<dbReference type="PANTHER" id="PTHR37488">
    <property type="entry name" value="DUF1275 DOMAIN-CONTAINING PROTEIN"/>
    <property type="match status" value="1"/>
</dbReference>
<evidence type="ECO:0000313" key="3">
    <source>
        <dbReference type="EMBL" id="POS79634.1"/>
    </source>
</evidence>
<feature type="transmembrane region" description="Helical" evidence="2">
    <location>
        <begin position="125"/>
        <end position="145"/>
    </location>
</feature>
<dbReference type="Pfam" id="PF06912">
    <property type="entry name" value="DUF1275"/>
    <property type="match status" value="1"/>
</dbReference>
<evidence type="ECO:0000256" key="1">
    <source>
        <dbReference type="SAM" id="MobiDB-lite"/>
    </source>
</evidence>
<keyword evidence="2" id="KW-1133">Transmembrane helix</keyword>
<dbReference type="Proteomes" id="UP000094444">
    <property type="component" value="Unassembled WGS sequence"/>
</dbReference>
<evidence type="ECO:0000256" key="2">
    <source>
        <dbReference type="SAM" id="Phobius"/>
    </source>
</evidence>
<dbReference type="InParanoid" id="A0A2P5IAW7"/>
<accession>A0A2P5IAW7</accession>
<feature type="region of interest" description="Disordered" evidence="1">
    <location>
        <begin position="1"/>
        <end position="28"/>
    </location>
</feature>
<feature type="transmembrane region" description="Helical" evidence="2">
    <location>
        <begin position="38"/>
        <end position="56"/>
    </location>
</feature>
<feature type="transmembrane region" description="Helical" evidence="2">
    <location>
        <begin position="224"/>
        <end position="244"/>
    </location>
</feature>
<dbReference type="EMBL" id="MAVT02000099">
    <property type="protein sequence ID" value="POS79634.1"/>
    <property type="molecule type" value="Genomic_DNA"/>
</dbReference>
<feature type="transmembrane region" description="Helical" evidence="2">
    <location>
        <begin position="93"/>
        <end position="113"/>
    </location>
</feature>
<sequence length="278" mass="29826">MSKMVDSKAQESSASENSRTDANPGVSQSLGRRWHGTIDLNLANIPLLACCLVTGLLDTTMFQAYGTFVSMQTGNTIFLALGASDQNIKPYDWARSLCSIGCFSAGAVFFSRFHRHLVPKPTQRGVLALSFLAQAACICVAAALAETGAVNQRQEGGERTDWREMAPIALLSFQAAGQIVASRVLGVNEVPTVVITSLLCDLMSDAKLLSMPVFTGNRKRNNRIAGFVLTLLGSIIGGWMLRATGQVQPVLWLVFAIKFVISVGWLGWKGQGADAEAV</sequence>
<dbReference type="PANTHER" id="PTHR37488:SF7">
    <property type="entry name" value="DUF1275 DOMAIN PROTEIN"/>
    <property type="match status" value="1"/>
</dbReference>
<name>A0A2P5IAW7_DIAHE</name>
<organism evidence="3 4">
    <name type="scientific">Diaporthe helianthi</name>
    <dbReference type="NCBI Taxonomy" id="158607"/>
    <lineage>
        <taxon>Eukaryota</taxon>
        <taxon>Fungi</taxon>
        <taxon>Dikarya</taxon>
        <taxon>Ascomycota</taxon>
        <taxon>Pezizomycotina</taxon>
        <taxon>Sordariomycetes</taxon>
        <taxon>Sordariomycetidae</taxon>
        <taxon>Diaporthales</taxon>
        <taxon>Diaporthaceae</taxon>
        <taxon>Diaporthe</taxon>
    </lineage>
</organism>
<protein>
    <recommendedName>
        <fullName evidence="5">DUF1275 domain-containing protein</fullName>
    </recommendedName>
</protein>
<keyword evidence="2" id="KW-0472">Membrane</keyword>
<dbReference type="STRING" id="158607.A0A2P5IAW7"/>
<feature type="compositionally biased region" description="Polar residues" evidence="1">
    <location>
        <begin position="10"/>
        <end position="28"/>
    </location>
</feature>
<feature type="transmembrane region" description="Helical" evidence="2">
    <location>
        <begin position="250"/>
        <end position="268"/>
    </location>
</feature>
<evidence type="ECO:0000313" key="4">
    <source>
        <dbReference type="Proteomes" id="UP000094444"/>
    </source>
</evidence>
<gene>
    <name evidence="3" type="ORF">DHEL01_v201971</name>
</gene>
<comment type="caution">
    <text evidence="3">The sequence shown here is derived from an EMBL/GenBank/DDBJ whole genome shotgun (WGS) entry which is preliminary data.</text>
</comment>
<dbReference type="InterPro" id="IPR010699">
    <property type="entry name" value="DUF1275"/>
</dbReference>
<evidence type="ECO:0008006" key="5">
    <source>
        <dbReference type="Google" id="ProtNLM"/>
    </source>
</evidence>
<dbReference type="AlphaFoldDB" id="A0A2P5IAW7"/>
<reference evidence="3" key="1">
    <citation type="submission" date="2017-09" db="EMBL/GenBank/DDBJ databases">
        <title>Polyketide synthases of a Diaporthe helianthi virulent isolate.</title>
        <authorList>
            <person name="Baroncelli R."/>
        </authorList>
    </citation>
    <scope>NUCLEOTIDE SEQUENCE [LARGE SCALE GENOMIC DNA]</scope>
    <source>
        <strain evidence="3">7/96</strain>
    </source>
</reference>